<dbReference type="EMBL" id="AP027266">
    <property type="protein sequence ID" value="BDW86376.1"/>
    <property type="molecule type" value="Genomic_DNA"/>
</dbReference>
<dbReference type="SUPFAM" id="SSF54427">
    <property type="entry name" value="NTF2-like"/>
    <property type="match status" value="2"/>
</dbReference>
<dbReference type="PANTHER" id="PTHR38436">
    <property type="entry name" value="POLYKETIDE CYCLASE SNOAL-LIKE DOMAIN"/>
    <property type="match status" value="1"/>
</dbReference>
<dbReference type="GO" id="GO:0030638">
    <property type="term" value="P:polyketide metabolic process"/>
    <property type="evidence" value="ECO:0007669"/>
    <property type="project" value="InterPro"/>
</dbReference>
<sequence>MTPEALKSLIAPLRAAAATATADGLRGALGDVMAPDADLRLCHPFGDLTGPEALFDTCYAPLLAAMPDLERRDMIVMAGTTPEGQDWVGCMGNYMGTFTAPFLGIRPTGHLAHMRYHEFFRVEEGRITQMQAIWDIPELMMLAGVWPMPPQLGAYLATPAPMSGDGLSVAGDGALAMDHVIAMLTDLCRHPGNPDPAIMQLDRYWHPRFNWYGPAGIGTARGTAGFRNWHQIPFLQAMPDRKLDALGDLMSHWIGEGDYVCETGWPNMRLTISQDGWMGIAPAGREVFLRSLDFWRLENGLIRENWVLVDLLDLYRQIGVDVLARMAMFNKARNLGPIDLPGGMEPVAGAGGTA</sequence>
<dbReference type="AlphaFoldDB" id="A0AA48HLD0"/>
<keyword evidence="2" id="KW-1185">Reference proteome</keyword>
<accession>A0AA48HLD0</accession>
<dbReference type="KEGG" id="rmai:MACH21_25530"/>
<dbReference type="PANTHER" id="PTHR38436:SF1">
    <property type="entry name" value="ESTER CYCLASE"/>
    <property type="match status" value="1"/>
</dbReference>
<name>A0AA48HLD0_9RHOB</name>
<proteinExistence type="predicted"/>
<dbReference type="Gene3D" id="3.10.450.50">
    <property type="match status" value="2"/>
</dbReference>
<reference evidence="1 2" key="1">
    <citation type="submission" date="2023-01" db="EMBL/GenBank/DDBJ databases">
        <title>Complete genome sequence of Roseicyclus marinus strain Dej080120_10.</title>
        <authorList>
            <person name="Ueki S."/>
            <person name="Maruyama F."/>
        </authorList>
    </citation>
    <scope>NUCLEOTIDE SEQUENCE [LARGE SCALE GENOMIC DNA]</scope>
    <source>
        <strain evidence="1 2">Dej080120_10</strain>
    </source>
</reference>
<dbReference type="InterPro" id="IPR032710">
    <property type="entry name" value="NTF2-like_dom_sf"/>
</dbReference>
<protein>
    <submittedName>
        <fullName evidence="1">Polyketide cyclase</fullName>
    </submittedName>
</protein>
<dbReference type="InterPro" id="IPR009959">
    <property type="entry name" value="Cyclase_SnoaL-like"/>
</dbReference>
<dbReference type="RefSeq" id="WP_338272312.1">
    <property type="nucleotide sequence ID" value="NZ_AP027266.1"/>
</dbReference>
<dbReference type="Pfam" id="PF07366">
    <property type="entry name" value="SnoaL"/>
    <property type="match status" value="2"/>
</dbReference>
<gene>
    <name evidence="1" type="ORF">MACH21_25530</name>
</gene>
<organism evidence="1 2">
    <name type="scientific">Roseicyclus marinus</name>
    <dbReference type="NCBI Taxonomy" id="2161673"/>
    <lineage>
        <taxon>Bacteria</taxon>
        <taxon>Pseudomonadati</taxon>
        <taxon>Pseudomonadota</taxon>
        <taxon>Alphaproteobacteria</taxon>
        <taxon>Rhodobacterales</taxon>
        <taxon>Roseobacteraceae</taxon>
        <taxon>Roseicyclus</taxon>
    </lineage>
</organism>
<evidence type="ECO:0000313" key="1">
    <source>
        <dbReference type="EMBL" id="BDW86376.1"/>
    </source>
</evidence>
<evidence type="ECO:0000313" key="2">
    <source>
        <dbReference type="Proteomes" id="UP001337723"/>
    </source>
</evidence>
<dbReference type="Proteomes" id="UP001337723">
    <property type="component" value="Chromosome"/>
</dbReference>